<name>A0A834DI62_9CHIR</name>
<proteinExistence type="predicted"/>
<feature type="transmembrane region" description="Helical" evidence="1">
    <location>
        <begin position="45"/>
        <end position="64"/>
    </location>
</feature>
<keyword evidence="1" id="KW-0472">Membrane</keyword>
<evidence type="ECO:0000313" key="2">
    <source>
        <dbReference type="EMBL" id="KAF6084370.1"/>
    </source>
</evidence>
<reference evidence="2 3" key="1">
    <citation type="journal article" date="2020" name="Nature">
        <title>Six reference-quality genomes reveal evolution of bat adaptations.</title>
        <authorList>
            <person name="Jebb D."/>
            <person name="Huang Z."/>
            <person name="Pippel M."/>
            <person name="Hughes G.M."/>
            <person name="Lavrichenko K."/>
            <person name="Devanna P."/>
            <person name="Winkler S."/>
            <person name="Jermiin L.S."/>
            <person name="Skirmuntt E.C."/>
            <person name="Katzourakis A."/>
            <person name="Burkitt-Gray L."/>
            <person name="Ray D.A."/>
            <person name="Sullivan K.A.M."/>
            <person name="Roscito J.G."/>
            <person name="Kirilenko B.M."/>
            <person name="Davalos L.M."/>
            <person name="Corthals A.P."/>
            <person name="Power M.L."/>
            <person name="Jones G."/>
            <person name="Ransome R.D."/>
            <person name="Dechmann D.K.N."/>
            <person name="Locatelli A.G."/>
            <person name="Puechmaille S.J."/>
            <person name="Fedrigo O."/>
            <person name="Jarvis E.D."/>
            <person name="Hiller M."/>
            <person name="Vernes S.C."/>
            <person name="Myers E.W."/>
            <person name="Teeling E.C."/>
        </authorList>
    </citation>
    <scope>NUCLEOTIDE SEQUENCE [LARGE SCALE GENOMIC DNA]</scope>
    <source>
        <strain evidence="2">Bat1K_MPI-CBG_1</strain>
    </source>
</reference>
<evidence type="ECO:0000256" key="1">
    <source>
        <dbReference type="SAM" id="Phobius"/>
    </source>
</evidence>
<dbReference type="EMBL" id="JABVXQ010000012">
    <property type="protein sequence ID" value="KAF6084370.1"/>
    <property type="molecule type" value="Genomic_DNA"/>
</dbReference>
<gene>
    <name evidence="2" type="ORF">HJG60_008640</name>
</gene>
<dbReference type="AlphaFoldDB" id="A0A834DI62"/>
<accession>A0A834DI62</accession>
<sequence length="125" mass="15154">MRSYNYLQWTGKMEKEKYMFCLIAWDSKPANYCSDLTIKKLEVSIYNLGYIILLKNYITYMYIYLIPDTYLFMSIYITYFLSYLVLILLVSRNNLIISRHEMRKCYNKCNATIKSHCYILNCKMM</sequence>
<keyword evidence="1" id="KW-1133">Transmembrane helix</keyword>
<feature type="transmembrane region" description="Helical" evidence="1">
    <location>
        <begin position="70"/>
        <end position="90"/>
    </location>
</feature>
<protein>
    <submittedName>
        <fullName evidence="2">Uncharacterized protein</fullName>
    </submittedName>
</protein>
<organism evidence="2 3">
    <name type="scientific">Phyllostomus discolor</name>
    <name type="common">pale spear-nosed bat</name>
    <dbReference type="NCBI Taxonomy" id="89673"/>
    <lineage>
        <taxon>Eukaryota</taxon>
        <taxon>Metazoa</taxon>
        <taxon>Chordata</taxon>
        <taxon>Craniata</taxon>
        <taxon>Vertebrata</taxon>
        <taxon>Euteleostomi</taxon>
        <taxon>Mammalia</taxon>
        <taxon>Eutheria</taxon>
        <taxon>Laurasiatheria</taxon>
        <taxon>Chiroptera</taxon>
        <taxon>Yangochiroptera</taxon>
        <taxon>Phyllostomidae</taxon>
        <taxon>Phyllostominae</taxon>
        <taxon>Phyllostomus</taxon>
    </lineage>
</organism>
<keyword evidence="1" id="KW-0812">Transmembrane</keyword>
<comment type="caution">
    <text evidence="2">The sequence shown here is derived from an EMBL/GenBank/DDBJ whole genome shotgun (WGS) entry which is preliminary data.</text>
</comment>
<evidence type="ECO:0000313" key="3">
    <source>
        <dbReference type="Proteomes" id="UP000664940"/>
    </source>
</evidence>
<dbReference type="Proteomes" id="UP000664940">
    <property type="component" value="Unassembled WGS sequence"/>
</dbReference>